<reference evidence="17" key="1">
    <citation type="submission" date="2016-10" db="EMBL/GenBank/DDBJ databases">
        <title>Sequence of Gallionella enrichment culture.</title>
        <authorList>
            <person name="Poehlein A."/>
            <person name="Muehling M."/>
            <person name="Daniel R."/>
        </authorList>
    </citation>
    <scope>NUCLEOTIDE SEQUENCE</scope>
</reference>
<evidence type="ECO:0000259" key="15">
    <source>
        <dbReference type="PROSITE" id="PS50109"/>
    </source>
</evidence>
<dbReference type="PANTHER" id="PTHR45528:SF1">
    <property type="entry name" value="SENSOR HISTIDINE KINASE CPXA"/>
    <property type="match status" value="1"/>
</dbReference>
<comment type="caution">
    <text evidence="17">The sequence shown here is derived from an EMBL/GenBank/DDBJ whole genome shotgun (WGS) entry which is preliminary data.</text>
</comment>
<evidence type="ECO:0000256" key="9">
    <source>
        <dbReference type="ARBA" id="ARBA00022777"/>
    </source>
</evidence>
<accession>A0A1J5T8X8</accession>
<dbReference type="SMART" id="SM00304">
    <property type="entry name" value="HAMP"/>
    <property type="match status" value="1"/>
</dbReference>
<comment type="catalytic activity">
    <reaction evidence="1">
        <text>ATP + protein L-histidine = ADP + protein N-phospho-L-histidine.</text>
        <dbReference type="EC" id="2.7.13.3"/>
    </reaction>
</comment>
<keyword evidence="10" id="KW-0067">ATP-binding</keyword>
<keyword evidence="5" id="KW-0597">Phosphoprotein</keyword>
<dbReference type="PROSITE" id="PS50885">
    <property type="entry name" value="HAMP"/>
    <property type="match status" value="1"/>
</dbReference>
<feature type="transmembrane region" description="Helical" evidence="14">
    <location>
        <begin position="7"/>
        <end position="29"/>
    </location>
</feature>
<keyword evidence="8" id="KW-0547">Nucleotide-binding</keyword>
<organism evidence="17">
    <name type="scientific">mine drainage metagenome</name>
    <dbReference type="NCBI Taxonomy" id="410659"/>
    <lineage>
        <taxon>unclassified sequences</taxon>
        <taxon>metagenomes</taxon>
        <taxon>ecological metagenomes</taxon>
    </lineage>
</organism>
<dbReference type="Pfam" id="PF00512">
    <property type="entry name" value="HisKA"/>
    <property type="match status" value="1"/>
</dbReference>
<dbReference type="GO" id="GO:0005524">
    <property type="term" value="F:ATP binding"/>
    <property type="evidence" value="ECO:0007669"/>
    <property type="project" value="UniProtKB-KW"/>
</dbReference>
<dbReference type="InterPro" id="IPR004358">
    <property type="entry name" value="Sig_transdc_His_kin-like_C"/>
</dbReference>
<dbReference type="GO" id="GO:0000155">
    <property type="term" value="F:phosphorelay sensor kinase activity"/>
    <property type="evidence" value="ECO:0007669"/>
    <property type="project" value="InterPro"/>
</dbReference>
<dbReference type="EC" id="2.7.13.3" evidence="3"/>
<dbReference type="AlphaFoldDB" id="A0A1J5T8X8"/>
<evidence type="ECO:0000256" key="2">
    <source>
        <dbReference type="ARBA" id="ARBA00004651"/>
    </source>
</evidence>
<protein>
    <recommendedName>
        <fullName evidence="3">histidine kinase</fullName>
        <ecNumber evidence="3">2.7.13.3</ecNumber>
    </recommendedName>
</protein>
<dbReference type="CDD" id="cd00082">
    <property type="entry name" value="HisKA"/>
    <property type="match status" value="1"/>
</dbReference>
<keyword evidence="13 14" id="KW-0472">Membrane</keyword>
<keyword evidence="7 14" id="KW-0812">Transmembrane</keyword>
<dbReference type="InterPro" id="IPR050398">
    <property type="entry name" value="HssS/ArlS-like"/>
</dbReference>
<dbReference type="SUPFAM" id="SSF47384">
    <property type="entry name" value="Homodimeric domain of signal transducing histidine kinase"/>
    <property type="match status" value="1"/>
</dbReference>
<dbReference type="SUPFAM" id="SSF55874">
    <property type="entry name" value="ATPase domain of HSP90 chaperone/DNA topoisomerase II/histidine kinase"/>
    <property type="match status" value="1"/>
</dbReference>
<evidence type="ECO:0000256" key="5">
    <source>
        <dbReference type="ARBA" id="ARBA00022553"/>
    </source>
</evidence>
<dbReference type="GO" id="GO:0005886">
    <property type="term" value="C:plasma membrane"/>
    <property type="evidence" value="ECO:0007669"/>
    <property type="project" value="UniProtKB-SubCell"/>
</dbReference>
<dbReference type="CDD" id="cd06225">
    <property type="entry name" value="HAMP"/>
    <property type="match status" value="1"/>
</dbReference>
<dbReference type="SMART" id="SM00387">
    <property type="entry name" value="HATPase_c"/>
    <property type="match status" value="1"/>
</dbReference>
<comment type="subcellular location">
    <subcellularLocation>
        <location evidence="2">Cell membrane</location>
        <topology evidence="2">Multi-pass membrane protein</topology>
    </subcellularLocation>
</comment>
<keyword evidence="6 17" id="KW-0808">Transferase</keyword>
<dbReference type="Pfam" id="PF02518">
    <property type="entry name" value="HATPase_c"/>
    <property type="match status" value="1"/>
</dbReference>
<dbReference type="InterPro" id="IPR036097">
    <property type="entry name" value="HisK_dim/P_sf"/>
</dbReference>
<evidence type="ECO:0000256" key="13">
    <source>
        <dbReference type="ARBA" id="ARBA00023136"/>
    </source>
</evidence>
<keyword evidence="9 17" id="KW-0418">Kinase</keyword>
<dbReference type="InterPro" id="IPR003594">
    <property type="entry name" value="HATPase_dom"/>
</dbReference>
<feature type="transmembrane region" description="Helical" evidence="14">
    <location>
        <begin position="160"/>
        <end position="185"/>
    </location>
</feature>
<dbReference type="EMBL" id="MLJW01000016">
    <property type="protein sequence ID" value="OIR12704.1"/>
    <property type="molecule type" value="Genomic_DNA"/>
</dbReference>
<feature type="domain" description="HAMP" evidence="16">
    <location>
        <begin position="181"/>
        <end position="234"/>
    </location>
</feature>
<evidence type="ECO:0000256" key="10">
    <source>
        <dbReference type="ARBA" id="ARBA00022840"/>
    </source>
</evidence>
<dbReference type="SMART" id="SM00388">
    <property type="entry name" value="HisKA"/>
    <property type="match status" value="1"/>
</dbReference>
<proteinExistence type="predicted"/>
<evidence type="ECO:0000313" key="17">
    <source>
        <dbReference type="EMBL" id="OIR12704.1"/>
    </source>
</evidence>
<dbReference type="InterPro" id="IPR005467">
    <property type="entry name" value="His_kinase_dom"/>
</dbReference>
<evidence type="ECO:0000256" key="1">
    <source>
        <dbReference type="ARBA" id="ARBA00000085"/>
    </source>
</evidence>
<dbReference type="PROSITE" id="PS50109">
    <property type="entry name" value="HIS_KIN"/>
    <property type="match status" value="1"/>
</dbReference>
<dbReference type="InterPro" id="IPR003661">
    <property type="entry name" value="HisK_dim/P_dom"/>
</dbReference>
<dbReference type="InterPro" id="IPR036890">
    <property type="entry name" value="HATPase_C_sf"/>
</dbReference>
<sequence length="458" mass="51746">MRIKYQITLLFTVLVTGILLFLCLLVYFISVGNQRGESIRKLQTRSHTTIDLLTQVPGINNKLLQDIDKKLFSHLQQQSCIIVYDSSYREIYRYTDSGAAPVTTDMIVLRKIVKGKDYFYQEKNRDVLALKFRDGASDYVVVSAAADKRGMEKLARLRKILLISFASGIIVTIFIGLLFSFNLLIPLKRMSKEMQEINSQNLVRRINARKNKDEINELVSNFNHLLDRLQNSFEIQKKFISNASHELLTPLTSVLSELDVILQKDRSNEDYKNVINSVHNDVKNLADLTKNLLEIAKASGESGGVELGKFRIDELMMRLPVELRKMNQAYSVNLDFNNVPDDESKVLVFGNSGLLYSAVSNIVINACKYSEDHTAGVTLKFIENQIQIIIDDNGPGIKEEDLPFIFNPFYRGLNGLDKHGFGLGLSLAQRIIKLHKGSIIATNKPIKGVTFIVTVPIA</sequence>
<evidence type="ECO:0000256" key="3">
    <source>
        <dbReference type="ARBA" id="ARBA00012438"/>
    </source>
</evidence>
<dbReference type="SUPFAM" id="SSF158472">
    <property type="entry name" value="HAMP domain-like"/>
    <property type="match status" value="1"/>
</dbReference>
<dbReference type="PANTHER" id="PTHR45528">
    <property type="entry name" value="SENSOR HISTIDINE KINASE CPXA"/>
    <property type="match status" value="1"/>
</dbReference>
<keyword evidence="12" id="KW-0902">Two-component regulatory system</keyword>
<evidence type="ECO:0000256" key="11">
    <source>
        <dbReference type="ARBA" id="ARBA00022989"/>
    </source>
</evidence>
<evidence type="ECO:0000256" key="12">
    <source>
        <dbReference type="ARBA" id="ARBA00023012"/>
    </source>
</evidence>
<dbReference type="CDD" id="cd00075">
    <property type="entry name" value="HATPase"/>
    <property type="match status" value="1"/>
</dbReference>
<evidence type="ECO:0000256" key="7">
    <source>
        <dbReference type="ARBA" id="ARBA00022692"/>
    </source>
</evidence>
<gene>
    <name evidence="17" type="primary">cusS_3</name>
    <name evidence="17" type="ORF">GALL_57710</name>
</gene>
<dbReference type="Gene3D" id="6.10.340.10">
    <property type="match status" value="1"/>
</dbReference>
<keyword evidence="4" id="KW-1003">Cell membrane</keyword>
<evidence type="ECO:0000256" key="4">
    <source>
        <dbReference type="ARBA" id="ARBA00022475"/>
    </source>
</evidence>
<name>A0A1J5T8X8_9ZZZZ</name>
<evidence type="ECO:0000256" key="14">
    <source>
        <dbReference type="SAM" id="Phobius"/>
    </source>
</evidence>
<evidence type="ECO:0000256" key="6">
    <source>
        <dbReference type="ARBA" id="ARBA00022679"/>
    </source>
</evidence>
<dbReference type="Gene3D" id="1.10.287.130">
    <property type="match status" value="1"/>
</dbReference>
<keyword evidence="11 14" id="KW-1133">Transmembrane helix</keyword>
<dbReference type="PRINTS" id="PR00344">
    <property type="entry name" value="BCTRLSENSOR"/>
</dbReference>
<evidence type="ECO:0000259" key="16">
    <source>
        <dbReference type="PROSITE" id="PS50885"/>
    </source>
</evidence>
<dbReference type="Gene3D" id="3.30.565.10">
    <property type="entry name" value="Histidine kinase-like ATPase, C-terminal domain"/>
    <property type="match status" value="1"/>
</dbReference>
<feature type="domain" description="Histidine kinase" evidence="15">
    <location>
        <begin position="242"/>
        <end position="458"/>
    </location>
</feature>
<evidence type="ECO:0000256" key="8">
    <source>
        <dbReference type="ARBA" id="ARBA00022741"/>
    </source>
</evidence>
<dbReference type="InterPro" id="IPR003660">
    <property type="entry name" value="HAMP_dom"/>
</dbReference>
<dbReference type="Pfam" id="PF00672">
    <property type="entry name" value="HAMP"/>
    <property type="match status" value="1"/>
</dbReference>